<keyword evidence="3" id="KW-1185">Reference proteome</keyword>
<evidence type="ECO:0000313" key="2">
    <source>
        <dbReference type="EMBL" id="GIY65920.1"/>
    </source>
</evidence>
<feature type="region of interest" description="Disordered" evidence="1">
    <location>
        <begin position="79"/>
        <end position="101"/>
    </location>
</feature>
<feature type="compositionally biased region" description="Basic and acidic residues" evidence="1">
    <location>
        <begin position="177"/>
        <end position="186"/>
    </location>
</feature>
<organism evidence="2 3">
    <name type="scientific">Caerostris extrusa</name>
    <name type="common">Bark spider</name>
    <name type="synonym">Caerostris bankana</name>
    <dbReference type="NCBI Taxonomy" id="172846"/>
    <lineage>
        <taxon>Eukaryota</taxon>
        <taxon>Metazoa</taxon>
        <taxon>Ecdysozoa</taxon>
        <taxon>Arthropoda</taxon>
        <taxon>Chelicerata</taxon>
        <taxon>Arachnida</taxon>
        <taxon>Araneae</taxon>
        <taxon>Araneomorphae</taxon>
        <taxon>Entelegynae</taxon>
        <taxon>Araneoidea</taxon>
        <taxon>Araneidae</taxon>
        <taxon>Caerostris</taxon>
    </lineage>
</organism>
<feature type="compositionally biased region" description="Polar residues" evidence="1">
    <location>
        <begin position="194"/>
        <end position="205"/>
    </location>
</feature>
<gene>
    <name evidence="2" type="primary">AVEN_33185_2</name>
    <name evidence="2" type="ORF">CEXT_803241</name>
</gene>
<protein>
    <submittedName>
        <fullName evidence="2">Uncharacterized protein</fullName>
    </submittedName>
</protein>
<evidence type="ECO:0000313" key="3">
    <source>
        <dbReference type="Proteomes" id="UP001054945"/>
    </source>
</evidence>
<name>A0AAV4V6Q0_CAEEX</name>
<sequence>MGGEVCGDLEGHRKKMSRDVFDEAIVHVNSRLTALMYGLKKVKKVIENLLYPDASGVTRLSNSYFFFRCICCRRPSGISGQEQENAYSPKRPFKPGDDESDHQRFLNAVDAAVSKRPKLDGAPFCATRDTIISIPYSSTTYRTSPEGAVVRKSQVPKLPKINGDTAQAISPKLDRYQKEGKKEIEKPQQPLPSTPSGESRGSSYTDVISESARNLQSFAPMRIIVIFKLACIQKSQ</sequence>
<comment type="caution">
    <text evidence="2">The sequence shown here is derived from an EMBL/GenBank/DDBJ whole genome shotgun (WGS) entry which is preliminary data.</text>
</comment>
<accession>A0AAV4V6Q0</accession>
<dbReference type="EMBL" id="BPLR01014049">
    <property type="protein sequence ID" value="GIY65920.1"/>
    <property type="molecule type" value="Genomic_DNA"/>
</dbReference>
<proteinExistence type="predicted"/>
<dbReference type="AlphaFoldDB" id="A0AAV4V6Q0"/>
<evidence type="ECO:0000256" key="1">
    <source>
        <dbReference type="SAM" id="MobiDB-lite"/>
    </source>
</evidence>
<reference evidence="2 3" key="1">
    <citation type="submission" date="2021-06" db="EMBL/GenBank/DDBJ databases">
        <title>Caerostris extrusa draft genome.</title>
        <authorList>
            <person name="Kono N."/>
            <person name="Arakawa K."/>
        </authorList>
    </citation>
    <scope>NUCLEOTIDE SEQUENCE [LARGE SCALE GENOMIC DNA]</scope>
</reference>
<feature type="region of interest" description="Disordered" evidence="1">
    <location>
        <begin position="177"/>
        <end position="205"/>
    </location>
</feature>
<dbReference type="Proteomes" id="UP001054945">
    <property type="component" value="Unassembled WGS sequence"/>
</dbReference>